<keyword evidence="1 4" id="KW-0808">Transferase</keyword>
<dbReference type="InterPro" id="IPR050680">
    <property type="entry name" value="YpeA/RimI_acetyltransf"/>
</dbReference>
<organism evidence="4 5">
    <name type="scientific">Isoptericola sediminis</name>
    <dbReference type="NCBI Taxonomy" id="2733572"/>
    <lineage>
        <taxon>Bacteria</taxon>
        <taxon>Bacillati</taxon>
        <taxon>Actinomycetota</taxon>
        <taxon>Actinomycetes</taxon>
        <taxon>Micrococcales</taxon>
        <taxon>Promicromonosporaceae</taxon>
        <taxon>Isoptericola</taxon>
    </lineage>
</organism>
<dbReference type="PANTHER" id="PTHR43420">
    <property type="entry name" value="ACETYLTRANSFERASE"/>
    <property type="match status" value="1"/>
</dbReference>
<dbReference type="EMBL" id="JABFAJ010000024">
    <property type="protein sequence ID" value="NNU28588.1"/>
    <property type="molecule type" value="Genomic_DNA"/>
</dbReference>
<evidence type="ECO:0000313" key="4">
    <source>
        <dbReference type="EMBL" id="NNU28588.1"/>
    </source>
</evidence>
<keyword evidence="2" id="KW-0012">Acyltransferase</keyword>
<evidence type="ECO:0000259" key="3">
    <source>
        <dbReference type="PROSITE" id="PS51186"/>
    </source>
</evidence>
<comment type="caution">
    <text evidence="4">The sequence shown here is derived from an EMBL/GenBank/DDBJ whole genome shotgun (WGS) entry which is preliminary data.</text>
</comment>
<dbReference type="InterPro" id="IPR000182">
    <property type="entry name" value="GNAT_dom"/>
</dbReference>
<reference evidence="4 5" key="1">
    <citation type="submission" date="2020-05" db="EMBL/GenBank/DDBJ databases">
        <title>Genome sequence of Isoptericola sp. JC619 isolated from Chilika lagoon, India.</title>
        <authorList>
            <person name="Kumar D."/>
            <person name="Appam K."/>
            <person name="Gandham S."/>
            <person name="Uppada J."/>
            <person name="Sasikala C."/>
            <person name="Venkata Ramana C."/>
        </authorList>
    </citation>
    <scope>NUCLEOTIDE SEQUENCE [LARGE SCALE GENOMIC DNA]</scope>
    <source>
        <strain evidence="4 5">JC619</strain>
    </source>
</reference>
<dbReference type="RefSeq" id="WP_171248116.1">
    <property type="nucleotide sequence ID" value="NZ_JABFAJ010000024.1"/>
</dbReference>
<gene>
    <name evidence="4" type="ORF">HLI28_13695</name>
</gene>
<proteinExistence type="predicted"/>
<keyword evidence="5" id="KW-1185">Reference proteome</keyword>
<dbReference type="GO" id="GO:0016747">
    <property type="term" value="F:acyltransferase activity, transferring groups other than amino-acyl groups"/>
    <property type="evidence" value="ECO:0007669"/>
    <property type="project" value="InterPro"/>
</dbReference>
<dbReference type="InterPro" id="IPR016181">
    <property type="entry name" value="Acyl_CoA_acyltransferase"/>
</dbReference>
<protein>
    <submittedName>
        <fullName evidence="4">GNAT family N-acetyltransferase</fullName>
    </submittedName>
</protein>
<feature type="domain" description="N-acetyltransferase" evidence="3">
    <location>
        <begin position="31"/>
        <end position="194"/>
    </location>
</feature>
<evidence type="ECO:0000313" key="5">
    <source>
        <dbReference type="Proteomes" id="UP000557204"/>
    </source>
</evidence>
<dbReference type="AlphaFoldDB" id="A0A849K5E1"/>
<evidence type="ECO:0000256" key="1">
    <source>
        <dbReference type="ARBA" id="ARBA00022679"/>
    </source>
</evidence>
<sequence length="374" mass="40876">MATVEPAATLAPIAERAAAPARLPEITAGDLTWRPATVADAPALLELHNTIAAADGVPDREVLDEVTDLFDAPWRRFDTDTLLGFDAAGRLRAEGWVETPPGDVRTLRVFLDGGVHPDRRGEGIGRELFAWQVARGRQVMAESGKELPARLAVFTDDDVPAAKLRLYERAGFTPCRYYADLRRDLRDLESAPLPDVPLDGSLRIVPFSTELDEAARLAHNDAFRDHWGSEPKSPEQWTHSRACFVPRWSHLVVDDDPDVEALLADPRTDDETAAALRAGEPLVVGYAMNELFEGDFTTRGYTFGYTAILGTRKAYRGRKAGLAALVASMRSFAEDGMEYACLGVDTANPSGAHGLYAHVGYTLAYGSRLLSIEL</sequence>
<dbReference type="SUPFAM" id="SSF55729">
    <property type="entry name" value="Acyl-CoA N-acyltransferases (Nat)"/>
    <property type="match status" value="2"/>
</dbReference>
<dbReference type="Proteomes" id="UP000557204">
    <property type="component" value="Unassembled WGS sequence"/>
</dbReference>
<name>A0A849K5E1_9MICO</name>
<accession>A0A849K5E1</accession>
<evidence type="ECO:0000256" key="2">
    <source>
        <dbReference type="ARBA" id="ARBA00023315"/>
    </source>
</evidence>
<dbReference type="Gene3D" id="3.40.630.30">
    <property type="match status" value="1"/>
</dbReference>
<dbReference type="PROSITE" id="PS51186">
    <property type="entry name" value="GNAT"/>
    <property type="match status" value="1"/>
</dbReference>